<reference evidence="1" key="1">
    <citation type="submission" date="2018-02" db="EMBL/GenBank/DDBJ databases">
        <title>The genomes of Aspergillus section Nigri reveals drivers in fungal speciation.</title>
        <authorList>
            <consortium name="DOE Joint Genome Institute"/>
            <person name="Vesth T.C."/>
            <person name="Nybo J."/>
            <person name="Theobald S."/>
            <person name="Brandl J."/>
            <person name="Frisvad J.C."/>
            <person name="Nielsen K.F."/>
            <person name="Lyhne E.K."/>
            <person name="Kogle M.E."/>
            <person name="Kuo A."/>
            <person name="Riley R."/>
            <person name="Clum A."/>
            <person name="Nolan M."/>
            <person name="Lipzen A."/>
            <person name="Salamov A."/>
            <person name="Henrissat B."/>
            <person name="Wiebenga A."/>
            <person name="De vries R.P."/>
            <person name="Grigoriev I.V."/>
            <person name="Mortensen U.H."/>
            <person name="Andersen M.R."/>
            <person name="Baker S.E."/>
        </authorList>
    </citation>
    <scope>NUCLEOTIDE SEQUENCE</scope>
    <source>
        <strain evidence="1">CBS 121060</strain>
    </source>
</reference>
<protein>
    <submittedName>
        <fullName evidence="1">Ser/Thr protein phosphatase family</fullName>
    </submittedName>
</protein>
<dbReference type="EMBL" id="KZ824947">
    <property type="protein sequence ID" value="RAH71660.1"/>
    <property type="molecule type" value="Genomic_DNA"/>
</dbReference>
<gene>
    <name evidence="1" type="ORF">BO66DRAFT_390519</name>
</gene>
<sequence>MTSTHHHPHYHHHDTESLDYSSDGSDDVPFLQNALNPTRRVKRYTRPLIDYVRNEWQSNTTKYSSGSSPDRSDTPRWVQMVLSIVTAPRFRRYAIIYTTLFLSCLLGWEFVLSPRLQEHSELTKSLDPNSKETVGGWYGTNALPSFEGVLQLKTLDSSLLPAKEAPKAGAESTRRLIVVGDVHGCRMELERLLDEVTFNDKTDHLIFTGDLISKGPDSPGVVDLARKHAASCVRGNHEDRVLLVRQELAEMDAMTDTSGDEYMDGLSTSGAQKDLQLARNLTDEQAEWLDACPVILNVGHIPTMGQVAVVHGGLVPGVDYDKQDPFSVMNMLTIDLDTHLPSSSRDGKKWTKFFNKHQSLTYKSTKHADAQATDSQATTVIYGHDSKSSLSINTYTKGLDSGCVKGGELTALVIADGGDQKVIQVRCNNYLEK</sequence>
<accession>A0ACD1HDC2</accession>
<name>A0ACD1HDC2_9EURO</name>
<evidence type="ECO:0000313" key="2">
    <source>
        <dbReference type="Proteomes" id="UP000249661"/>
    </source>
</evidence>
<evidence type="ECO:0000313" key="1">
    <source>
        <dbReference type="EMBL" id="RAH71660.1"/>
    </source>
</evidence>
<organism evidence="1 2">
    <name type="scientific">Aspergillus aculeatinus CBS 121060</name>
    <dbReference type="NCBI Taxonomy" id="1448322"/>
    <lineage>
        <taxon>Eukaryota</taxon>
        <taxon>Fungi</taxon>
        <taxon>Dikarya</taxon>
        <taxon>Ascomycota</taxon>
        <taxon>Pezizomycotina</taxon>
        <taxon>Eurotiomycetes</taxon>
        <taxon>Eurotiomycetidae</taxon>
        <taxon>Eurotiales</taxon>
        <taxon>Aspergillaceae</taxon>
        <taxon>Aspergillus</taxon>
        <taxon>Aspergillus subgen. Circumdati</taxon>
    </lineage>
</organism>
<keyword evidence="2" id="KW-1185">Reference proteome</keyword>
<proteinExistence type="predicted"/>
<dbReference type="Proteomes" id="UP000249661">
    <property type="component" value="Unassembled WGS sequence"/>
</dbReference>